<gene>
    <name evidence="1" type="ORF">HMPREF0400_01273</name>
</gene>
<evidence type="ECO:0000313" key="1">
    <source>
        <dbReference type="EMBL" id="EFG27940.2"/>
    </source>
</evidence>
<evidence type="ECO:0008006" key="3">
    <source>
        <dbReference type="Google" id="ProtNLM"/>
    </source>
</evidence>
<dbReference type="Proteomes" id="UP000003964">
    <property type="component" value="Unassembled WGS sequence"/>
</dbReference>
<dbReference type="RefSeq" id="WP_008821208.1">
    <property type="nucleotide sequence ID" value="NZ_GG770383.1"/>
</dbReference>
<proteinExistence type="predicted"/>
<evidence type="ECO:0000313" key="2">
    <source>
        <dbReference type="Proteomes" id="UP000003964"/>
    </source>
</evidence>
<name>D6LHR4_9FUSO</name>
<organism evidence="1 2">
    <name type="scientific">Fusobacterium periodonticum 1_1_41FAA</name>
    <dbReference type="NCBI Taxonomy" id="469621"/>
    <lineage>
        <taxon>Bacteria</taxon>
        <taxon>Fusobacteriati</taxon>
        <taxon>Fusobacteriota</taxon>
        <taxon>Fusobacteriia</taxon>
        <taxon>Fusobacteriales</taxon>
        <taxon>Fusobacteriaceae</taxon>
        <taxon>Fusobacterium</taxon>
    </lineage>
</organism>
<protein>
    <recommendedName>
        <fullName evidence="3">Phage protein</fullName>
    </recommendedName>
</protein>
<dbReference type="EMBL" id="GG770383">
    <property type="protein sequence ID" value="EFG27940.2"/>
    <property type="molecule type" value="Genomic_DNA"/>
</dbReference>
<sequence length="63" mass="7628">MIKYKGTMEVIQDNSKRTVKFEINTEYLMTENELEEFERDFKNDFMRTHNGNIEIINFFIGVD</sequence>
<accession>D6LHR4</accession>
<reference evidence="1 2" key="1">
    <citation type="submission" date="2010-03" db="EMBL/GenBank/DDBJ databases">
        <title>The Genome Sequence of Fusobacterium sp. 1_1_41FAA.</title>
        <authorList>
            <consortium name="The Broad Institute Genome Sequencing Platform"/>
            <person name="Ward D."/>
            <person name="Earl A."/>
            <person name="Feldgarden M."/>
            <person name="Gevers D."/>
            <person name="Young S.K."/>
            <person name="Zeng Q."/>
            <person name="Koehrsen M."/>
            <person name="Alvarado L."/>
            <person name="Berlin A."/>
            <person name="Borenstein D."/>
            <person name="Chapman S."/>
            <person name="Chen Z."/>
            <person name="Engels R."/>
            <person name="Freedman E."/>
            <person name="Gellesch M."/>
            <person name="Goldberg J."/>
            <person name="Griggs A."/>
            <person name="Gujja S."/>
            <person name="Heilman E."/>
            <person name="Heiman D."/>
            <person name="Hepburn T."/>
            <person name="Howarth C."/>
            <person name="Jen D."/>
            <person name="Larson L."/>
            <person name="Mehta T."/>
            <person name="Park D."/>
            <person name="Pearson M."/>
            <person name="Richards J."/>
            <person name="Roberts A."/>
            <person name="Saif S."/>
            <person name="Shea T."/>
            <person name="Shenoy N."/>
            <person name="Sisk P."/>
            <person name="Stolte C."/>
            <person name="Sykes S."/>
            <person name="Walk T."/>
            <person name="White J."/>
            <person name="Yandava C."/>
            <person name="Strauss J.C."/>
            <person name="Ambrose C.E."/>
            <person name="Allen-Vercoe E."/>
            <person name="Haas B."/>
            <person name="Henn M.R."/>
            <person name="Nusbaum C."/>
            <person name="Birren B."/>
        </authorList>
    </citation>
    <scope>NUCLEOTIDE SEQUENCE [LARGE SCALE GENOMIC DNA]</scope>
    <source>
        <strain evidence="1 2">1_1_41FAA</strain>
    </source>
</reference>
<dbReference type="AlphaFoldDB" id="D6LHR4"/>